<sequence length="150" mass="16561">EADLPPVIRSCIYTKRKKLHIQELDVETLSHLVFFSLVSPFSYTWSLSRIAMIEIAAYVPDVLVKVAVFLVVQALVYLILSNSSDVFSKDKKLRSLSFKPARSASIRRILAAFSDVPQATAGEPSPRSSSSDAQSMPMFDDPPSGYDCSS</sequence>
<dbReference type="FunCoup" id="A0A059D594">
    <property type="interactions" value="205"/>
</dbReference>
<dbReference type="Gramene" id="KCW85893">
    <property type="protein sequence ID" value="KCW85893"/>
    <property type="gene ID" value="EUGRSUZ_B02611"/>
</dbReference>
<dbReference type="STRING" id="71139.A0A059D594"/>
<protein>
    <submittedName>
        <fullName evidence="2">Uncharacterized protein</fullName>
    </submittedName>
</protein>
<gene>
    <name evidence="2" type="ORF">EUGRSUZ_B02611</name>
</gene>
<evidence type="ECO:0000313" key="2">
    <source>
        <dbReference type="EMBL" id="KCW85893.1"/>
    </source>
</evidence>
<accession>A0A059D594</accession>
<dbReference type="EMBL" id="KK198754">
    <property type="protein sequence ID" value="KCW85893.1"/>
    <property type="molecule type" value="Genomic_DNA"/>
</dbReference>
<dbReference type="PANTHER" id="PTHR34268:SF8">
    <property type="entry name" value="FAE DOMAIN-CONTAINING PROTEIN"/>
    <property type="match status" value="1"/>
</dbReference>
<feature type="compositionally biased region" description="Low complexity" evidence="1">
    <location>
        <begin position="124"/>
        <end position="137"/>
    </location>
</feature>
<feature type="region of interest" description="Disordered" evidence="1">
    <location>
        <begin position="117"/>
        <end position="150"/>
    </location>
</feature>
<dbReference type="PANTHER" id="PTHR34268">
    <property type="entry name" value="OS01G0321850 PROTEIN"/>
    <property type="match status" value="1"/>
</dbReference>
<dbReference type="InParanoid" id="A0A059D594"/>
<reference evidence="2" key="1">
    <citation type="submission" date="2013-07" db="EMBL/GenBank/DDBJ databases">
        <title>The genome of Eucalyptus grandis.</title>
        <authorList>
            <person name="Schmutz J."/>
            <person name="Hayes R."/>
            <person name="Myburg A."/>
            <person name="Tuskan G."/>
            <person name="Grattapaglia D."/>
            <person name="Rokhsar D.S."/>
        </authorList>
    </citation>
    <scope>NUCLEOTIDE SEQUENCE</scope>
    <source>
        <tissue evidence="2">Leaf extractions</tissue>
    </source>
</reference>
<dbReference type="eggNOG" id="ENOG502S84Q">
    <property type="taxonomic scope" value="Eukaryota"/>
</dbReference>
<evidence type="ECO:0000256" key="1">
    <source>
        <dbReference type="SAM" id="MobiDB-lite"/>
    </source>
</evidence>
<proteinExistence type="predicted"/>
<name>A0A059D594_EUCGR</name>
<dbReference type="AlphaFoldDB" id="A0A059D594"/>
<feature type="non-terminal residue" evidence="2">
    <location>
        <position position="1"/>
    </location>
</feature>
<organism evidence="2">
    <name type="scientific">Eucalyptus grandis</name>
    <name type="common">Flooded gum</name>
    <dbReference type="NCBI Taxonomy" id="71139"/>
    <lineage>
        <taxon>Eukaryota</taxon>
        <taxon>Viridiplantae</taxon>
        <taxon>Streptophyta</taxon>
        <taxon>Embryophyta</taxon>
        <taxon>Tracheophyta</taxon>
        <taxon>Spermatophyta</taxon>
        <taxon>Magnoliopsida</taxon>
        <taxon>eudicotyledons</taxon>
        <taxon>Gunneridae</taxon>
        <taxon>Pentapetalae</taxon>
        <taxon>rosids</taxon>
        <taxon>malvids</taxon>
        <taxon>Myrtales</taxon>
        <taxon>Myrtaceae</taxon>
        <taxon>Myrtoideae</taxon>
        <taxon>Eucalypteae</taxon>
        <taxon>Eucalyptus</taxon>
    </lineage>
</organism>